<keyword evidence="13" id="KW-0830">Ubiquinone</keyword>
<evidence type="ECO:0000256" key="3">
    <source>
        <dbReference type="ARBA" id="ARBA00012944"/>
    </source>
</evidence>
<evidence type="ECO:0000256" key="14">
    <source>
        <dbReference type="ARBA" id="ARBA00023128"/>
    </source>
</evidence>
<feature type="transmembrane region" description="Helical" evidence="18">
    <location>
        <begin position="56"/>
        <end position="76"/>
    </location>
</feature>
<evidence type="ECO:0000256" key="6">
    <source>
        <dbReference type="ARBA" id="ARBA00022660"/>
    </source>
</evidence>
<name>A0A8K2ARB4_9EUPU</name>
<evidence type="ECO:0000256" key="8">
    <source>
        <dbReference type="ARBA" id="ARBA00022792"/>
    </source>
</evidence>
<feature type="transmembrane region" description="Helical" evidence="18">
    <location>
        <begin position="255"/>
        <end position="274"/>
    </location>
</feature>
<gene>
    <name evidence="20" type="primary">ND2</name>
</gene>
<evidence type="ECO:0000256" key="7">
    <source>
        <dbReference type="ARBA" id="ARBA00022692"/>
    </source>
</evidence>
<keyword evidence="12" id="KW-0520">NAD</keyword>
<dbReference type="Pfam" id="PF00361">
    <property type="entry name" value="Proton_antipo_M"/>
    <property type="match status" value="1"/>
</dbReference>
<keyword evidence="14 20" id="KW-0496">Mitochondrion</keyword>
<dbReference type="PANTHER" id="PTHR46552">
    <property type="entry name" value="NADH-UBIQUINONE OXIDOREDUCTASE CHAIN 2"/>
    <property type="match status" value="1"/>
</dbReference>
<evidence type="ECO:0000256" key="11">
    <source>
        <dbReference type="ARBA" id="ARBA00022989"/>
    </source>
</evidence>
<evidence type="ECO:0000256" key="16">
    <source>
        <dbReference type="ARBA" id="ARBA00031028"/>
    </source>
</evidence>
<feature type="transmembrane region" description="Helical" evidence="18">
    <location>
        <begin position="294"/>
        <end position="316"/>
    </location>
</feature>
<evidence type="ECO:0000256" key="4">
    <source>
        <dbReference type="ARBA" id="ARBA00021008"/>
    </source>
</evidence>
<evidence type="ECO:0000256" key="18">
    <source>
        <dbReference type="SAM" id="Phobius"/>
    </source>
</evidence>
<dbReference type="InterPro" id="IPR001750">
    <property type="entry name" value="ND/Mrp_TM"/>
</dbReference>
<dbReference type="AlphaFoldDB" id="A0A8K2ARB4"/>
<dbReference type="RefSeq" id="YP_010383219.1">
    <property type="nucleotide sequence ID" value="NC_063566.1"/>
</dbReference>
<accession>A0A8K2ARB4</accession>
<keyword evidence="10" id="KW-0249">Electron transport</keyword>
<keyword evidence="5" id="KW-0813">Transport</keyword>
<feature type="transmembrane region" description="Helical" evidence="18">
    <location>
        <begin position="27"/>
        <end position="44"/>
    </location>
</feature>
<dbReference type="InterPro" id="IPR050175">
    <property type="entry name" value="Complex_I_Subunit_2"/>
</dbReference>
<dbReference type="GO" id="GO:0006120">
    <property type="term" value="P:mitochondrial electron transport, NADH to ubiquinone"/>
    <property type="evidence" value="ECO:0007669"/>
    <property type="project" value="TreeGrafter"/>
</dbReference>
<evidence type="ECO:0000256" key="9">
    <source>
        <dbReference type="ARBA" id="ARBA00022967"/>
    </source>
</evidence>
<comment type="subcellular location">
    <subcellularLocation>
        <location evidence="1">Mitochondrion inner membrane</location>
        <topology evidence="1">Multi-pass membrane protein</topology>
    </subcellularLocation>
</comment>
<dbReference type="GO" id="GO:0008137">
    <property type="term" value="F:NADH dehydrogenase (ubiquinone) activity"/>
    <property type="evidence" value="ECO:0007669"/>
    <property type="project" value="UniProtKB-EC"/>
</dbReference>
<comment type="similarity">
    <text evidence="2">Belongs to the complex I subunit 2 family.</text>
</comment>
<keyword evidence="6" id="KW-0679">Respiratory chain</keyword>
<dbReference type="GeneID" id="72634958"/>
<keyword evidence="7 18" id="KW-0812">Transmembrane</keyword>
<feature type="transmembrane region" description="Helical" evidence="18">
    <location>
        <begin position="82"/>
        <end position="106"/>
    </location>
</feature>
<evidence type="ECO:0000256" key="1">
    <source>
        <dbReference type="ARBA" id="ARBA00004448"/>
    </source>
</evidence>
<evidence type="ECO:0000256" key="2">
    <source>
        <dbReference type="ARBA" id="ARBA00007012"/>
    </source>
</evidence>
<evidence type="ECO:0000256" key="12">
    <source>
        <dbReference type="ARBA" id="ARBA00023027"/>
    </source>
</evidence>
<dbReference type="GO" id="GO:0005743">
    <property type="term" value="C:mitochondrial inner membrane"/>
    <property type="evidence" value="ECO:0007669"/>
    <property type="project" value="UniProtKB-SubCell"/>
</dbReference>
<keyword evidence="8" id="KW-0999">Mitochondrion inner membrane</keyword>
<dbReference type="CTD" id="4536"/>
<organism evidence="20">
    <name type="scientific">Cerion coloni</name>
    <dbReference type="NCBI Taxonomy" id="2894307"/>
    <lineage>
        <taxon>Eukaryota</taxon>
        <taxon>Metazoa</taxon>
        <taxon>Spiralia</taxon>
        <taxon>Lophotrochozoa</taxon>
        <taxon>Mollusca</taxon>
        <taxon>Gastropoda</taxon>
        <taxon>Heterobranchia</taxon>
        <taxon>Euthyneura</taxon>
        <taxon>Panpulmonata</taxon>
        <taxon>Eupulmonata</taxon>
        <taxon>Stylommatophora</taxon>
        <taxon>Helicina</taxon>
        <taxon>Urocoptoidea</taxon>
        <taxon>Cerionidae</taxon>
        <taxon>Cerion</taxon>
    </lineage>
</organism>
<keyword evidence="15 18" id="KW-0472">Membrane</keyword>
<dbReference type="EC" id="7.1.1.2" evidence="3"/>
<evidence type="ECO:0000313" key="20">
    <source>
        <dbReference type="EMBL" id="UEQ12598.1"/>
    </source>
</evidence>
<dbReference type="PANTHER" id="PTHR46552:SF1">
    <property type="entry name" value="NADH-UBIQUINONE OXIDOREDUCTASE CHAIN 2"/>
    <property type="match status" value="1"/>
</dbReference>
<evidence type="ECO:0000259" key="19">
    <source>
        <dbReference type="Pfam" id="PF00361"/>
    </source>
</evidence>
<keyword evidence="11 18" id="KW-1133">Transmembrane helix</keyword>
<reference evidence="20" key="1">
    <citation type="journal article" date="2021" name="Nautilus">
        <title>The complete mitochondrial genomes of Cerion watlingense Dall, 1905 and Cerion coloni Bartsch, 1924 (Gastropoda: Pulmonata: Cerionidae) fron San Salvador, Bahamas.</title>
        <authorList>
            <person name="Harasewych M.G."/>
            <person name="Sei M."/>
            <person name="Wirshing H.H."/>
            <person name="Gonzalez V.L."/>
            <person name="Uribe J.E."/>
        </authorList>
    </citation>
    <scope>NUCLEOTIDE SEQUENCE</scope>
</reference>
<keyword evidence="9" id="KW-1278">Translocase</keyword>
<evidence type="ECO:0000256" key="15">
    <source>
        <dbReference type="ARBA" id="ARBA00023136"/>
    </source>
</evidence>
<feature type="transmembrane region" description="Helical" evidence="18">
    <location>
        <begin position="152"/>
        <end position="174"/>
    </location>
</feature>
<evidence type="ECO:0000256" key="5">
    <source>
        <dbReference type="ARBA" id="ARBA00022448"/>
    </source>
</evidence>
<proteinExistence type="inferred from homology"/>
<feature type="transmembrane region" description="Helical" evidence="18">
    <location>
        <begin position="118"/>
        <end position="140"/>
    </location>
</feature>
<dbReference type="EMBL" id="MN896024">
    <property type="protein sequence ID" value="UEQ12598.1"/>
    <property type="molecule type" value="Genomic_DNA"/>
</dbReference>
<protein>
    <recommendedName>
        <fullName evidence="4">NADH-ubiquinone oxidoreductase chain 2</fullName>
        <ecNumber evidence="3">7.1.1.2</ecNumber>
    </recommendedName>
    <alternativeName>
        <fullName evidence="16">NADH dehydrogenase subunit 2</fullName>
    </alternativeName>
</protein>
<feature type="transmembrane region" description="Helical" evidence="18">
    <location>
        <begin position="186"/>
        <end position="212"/>
    </location>
</feature>
<feature type="domain" description="NADH:quinone oxidoreductase/Mrp antiporter transmembrane" evidence="19">
    <location>
        <begin position="22"/>
        <end position="211"/>
    </location>
</feature>
<feature type="transmembrane region" description="Helical" evidence="18">
    <location>
        <begin position="224"/>
        <end position="248"/>
    </location>
</feature>
<comment type="catalytic activity">
    <reaction evidence="17">
        <text>a ubiquinone + NADH + 5 H(+)(in) = a ubiquinol + NAD(+) + 4 H(+)(out)</text>
        <dbReference type="Rhea" id="RHEA:29091"/>
        <dbReference type="Rhea" id="RHEA-COMP:9565"/>
        <dbReference type="Rhea" id="RHEA-COMP:9566"/>
        <dbReference type="ChEBI" id="CHEBI:15378"/>
        <dbReference type="ChEBI" id="CHEBI:16389"/>
        <dbReference type="ChEBI" id="CHEBI:17976"/>
        <dbReference type="ChEBI" id="CHEBI:57540"/>
        <dbReference type="ChEBI" id="CHEBI:57945"/>
        <dbReference type="EC" id="7.1.1.2"/>
    </reaction>
</comment>
<sequence>MVSLLLLFLTLVLVGSAFLMSDIILVWLMMEVSMLVFLCWAGIAKYNSLTSEGLMFYFVSQSYAGIFMIVVMIWNMYFPSNIDLLCIVATIMLGIKIGLFPLHFWVYPTVLSLEWSTLLMMMTVMKIVPLGLAHEFMFLVGSPNQFPTSMTLWVMMGVMSLMFGTIYGLGATSLRHLLAASSIVHGGWLVLGMLSYSMWWYFLGYFLSMWMLVPSIEKQEWHNVSFHLLTLSGLPPFLMFVLKVYVLVKGTLTGVYVWVLAVAALSAAISLFYYLKFSYLFMLSSFYVKPSLWITKLMLMGFLYSASLSILLVMSFF</sequence>
<evidence type="ECO:0000256" key="13">
    <source>
        <dbReference type="ARBA" id="ARBA00023075"/>
    </source>
</evidence>
<evidence type="ECO:0000256" key="17">
    <source>
        <dbReference type="ARBA" id="ARBA00049551"/>
    </source>
</evidence>
<geneLocation type="mitochondrion" evidence="20"/>
<evidence type="ECO:0000256" key="10">
    <source>
        <dbReference type="ARBA" id="ARBA00022982"/>
    </source>
</evidence>